<dbReference type="InterPro" id="IPR040393">
    <property type="entry name" value="TREX1/2"/>
</dbReference>
<accession>A0A087T6V9</accession>
<dbReference type="PANTHER" id="PTHR13058:SF19">
    <property type="entry name" value="LD40940P"/>
    <property type="match status" value="1"/>
</dbReference>
<dbReference type="Gene3D" id="3.30.420.10">
    <property type="entry name" value="Ribonuclease H-like superfamily/Ribonuclease H"/>
    <property type="match status" value="2"/>
</dbReference>
<dbReference type="Pfam" id="PF00929">
    <property type="entry name" value="RNase_T"/>
    <property type="match status" value="1"/>
</dbReference>
<gene>
    <name evidence="9" type="ORF">X975_02755</name>
</gene>
<dbReference type="Proteomes" id="UP000054359">
    <property type="component" value="Unassembled WGS sequence"/>
</dbReference>
<dbReference type="OMA" id="NVAPMWE"/>
<evidence type="ECO:0000313" key="9">
    <source>
        <dbReference type="EMBL" id="KFM60848.1"/>
    </source>
</evidence>
<dbReference type="InterPro" id="IPR012337">
    <property type="entry name" value="RNaseH-like_sf"/>
</dbReference>
<comment type="cofactor">
    <cofactor evidence="1">
        <name>Mg(2+)</name>
        <dbReference type="ChEBI" id="CHEBI:18420"/>
    </cofactor>
</comment>
<dbReference type="OrthoDB" id="10250935at2759"/>
<dbReference type="EMBL" id="KK113708">
    <property type="protein sequence ID" value="KFM60848.1"/>
    <property type="molecule type" value="Genomic_DNA"/>
</dbReference>
<keyword evidence="5 9" id="KW-0269">Exonuclease</keyword>
<dbReference type="GO" id="GO:0008296">
    <property type="term" value="F:3'-5'-DNA exonuclease activity"/>
    <property type="evidence" value="ECO:0007669"/>
    <property type="project" value="TreeGrafter"/>
</dbReference>
<evidence type="ECO:0000256" key="2">
    <source>
        <dbReference type="ARBA" id="ARBA00022722"/>
    </source>
</evidence>
<evidence type="ECO:0000313" key="10">
    <source>
        <dbReference type="Proteomes" id="UP000054359"/>
    </source>
</evidence>
<organism evidence="9 10">
    <name type="scientific">Stegodyphus mimosarum</name>
    <name type="common">African social velvet spider</name>
    <dbReference type="NCBI Taxonomy" id="407821"/>
    <lineage>
        <taxon>Eukaryota</taxon>
        <taxon>Metazoa</taxon>
        <taxon>Ecdysozoa</taxon>
        <taxon>Arthropoda</taxon>
        <taxon>Chelicerata</taxon>
        <taxon>Arachnida</taxon>
        <taxon>Araneae</taxon>
        <taxon>Araneomorphae</taxon>
        <taxon>Entelegynae</taxon>
        <taxon>Eresoidea</taxon>
        <taxon>Eresidae</taxon>
        <taxon>Stegodyphus</taxon>
    </lineage>
</organism>
<comment type="similarity">
    <text evidence="7">Belongs to the exonuclease superfamily. TREX family.</text>
</comment>
<keyword evidence="3" id="KW-0479">Metal-binding</keyword>
<name>A0A087T6V9_STEMI</name>
<dbReference type="InterPro" id="IPR013520">
    <property type="entry name" value="Ribonucl_H"/>
</dbReference>
<dbReference type="InterPro" id="IPR036397">
    <property type="entry name" value="RNaseH_sf"/>
</dbReference>
<dbReference type="GO" id="GO:0003676">
    <property type="term" value="F:nucleic acid binding"/>
    <property type="evidence" value="ECO:0007669"/>
    <property type="project" value="InterPro"/>
</dbReference>
<dbReference type="AlphaFoldDB" id="A0A087T6V9"/>
<proteinExistence type="inferred from homology"/>
<dbReference type="GO" id="GO:0006308">
    <property type="term" value="P:DNA catabolic process"/>
    <property type="evidence" value="ECO:0007669"/>
    <property type="project" value="TreeGrafter"/>
</dbReference>
<keyword evidence="4" id="KW-0378">Hydrolase</keyword>
<keyword evidence="2" id="KW-0540">Nuclease</keyword>
<evidence type="ECO:0000256" key="7">
    <source>
        <dbReference type="ARBA" id="ARBA00025769"/>
    </source>
</evidence>
<dbReference type="SMART" id="SM00479">
    <property type="entry name" value="EXOIII"/>
    <property type="match status" value="1"/>
</dbReference>
<dbReference type="SUPFAM" id="SSF53098">
    <property type="entry name" value="Ribonuclease H-like"/>
    <property type="match status" value="1"/>
</dbReference>
<feature type="domain" description="Exonuclease" evidence="8">
    <location>
        <begin position="12"/>
        <end position="388"/>
    </location>
</feature>
<keyword evidence="10" id="KW-1185">Reference proteome</keyword>
<feature type="non-terminal residue" evidence="9">
    <location>
        <position position="404"/>
    </location>
</feature>
<dbReference type="PANTHER" id="PTHR13058">
    <property type="entry name" value="THREE PRIME REPAIR EXONUCLEASE 1, 2"/>
    <property type="match status" value="1"/>
</dbReference>
<sequence>MAEIKTIPAISTLIFMDLETTGLPTYVGRKNVHITELSLLAVDRDVFETDESFRIINKLSFCIRPRVAISPGAIDITRLCNDTLQNQEEFNETIPKSLTYFFKRLRPPICLLAHNGNKFDFPVLQAELNRINYSLESEILCADTLEAFRNIGINPNNSMKSQICSDKNFLNIQLNDNLHGKNPTLDDEVEALLSEDLDLFRNIEETEVQNNDSLEKASTEVQRSLGKCLTEILNNASSAKSLNSICLLQHDNGTSKTEDVSTVLPENFSSMFTEFKTPVQSPTTSKIQNFKTKVQKSKQKLHDPLYSPKSECKQTFFHSIPAKRKLFLEDGTCKSKMTVPAEKRKVQYSLQKLYYHFFGENPPESHYAEADCITLSKVCQKVRKEFLEWIDVNSIPFYKTKAMW</sequence>
<evidence type="ECO:0000259" key="8">
    <source>
        <dbReference type="SMART" id="SM00479"/>
    </source>
</evidence>
<keyword evidence="6" id="KW-0460">Magnesium</keyword>
<evidence type="ECO:0000256" key="5">
    <source>
        <dbReference type="ARBA" id="ARBA00022839"/>
    </source>
</evidence>
<evidence type="ECO:0000256" key="1">
    <source>
        <dbReference type="ARBA" id="ARBA00001946"/>
    </source>
</evidence>
<evidence type="ECO:0000256" key="4">
    <source>
        <dbReference type="ARBA" id="ARBA00022801"/>
    </source>
</evidence>
<dbReference type="GO" id="GO:0005737">
    <property type="term" value="C:cytoplasm"/>
    <property type="evidence" value="ECO:0007669"/>
    <property type="project" value="TreeGrafter"/>
</dbReference>
<evidence type="ECO:0000256" key="3">
    <source>
        <dbReference type="ARBA" id="ARBA00022723"/>
    </source>
</evidence>
<dbReference type="STRING" id="407821.A0A087T6V9"/>
<reference evidence="9 10" key="1">
    <citation type="submission" date="2013-11" db="EMBL/GenBank/DDBJ databases">
        <title>Genome sequencing of Stegodyphus mimosarum.</title>
        <authorList>
            <person name="Bechsgaard J."/>
        </authorList>
    </citation>
    <scope>NUCLEOTIDE SEQUENCE [LARGE SCALE GENOMIC DNA]</scope>
</reference>
<evidence type="ECO:0000256" key="6">
    <source>
        <dbReference type="ARBA" id="ARBA00022842"/>
    </source>
</evidence>
<dbReference type="GO" id="GO:0046872">
    <property type="term" value="F:metal ion binding"/>
    <property type="evidence" value="ECO:0007669"/>
    <property type="project" value="UniProtKB-KW"/>
</dbReference>
<protein>
    <submittedName>
        <fullName evidence="9">Three prime repair exonuclease 2</fullName>
    </submittedName>
</protein>